<dbReference type="PANTHER" id="PTHR36511:SF3">
    <property type="entry name" value="ANTITOXIN HIGA-2"/>
    <property type="match status" value="1"/>
</dbReference>
<dbReference type="InterPro" id="IPR001387">
    <property type="entry name" value="Cro/C1-type_HTH"/>
</dbReference>
<dbReference type="Pfam" id="PF01381">
    <property type="entry name" value="HTH_3"/>
    <property type="match status" value="1"/>
</dbReference>
<evidence type="ECO:0000313" key="5">
    <source>
        <dbReference type="EMBL" id="QMT18900.1"/>
    </source>
</evidence>
<keyword evidence="2" id="KW-0238">DNA-binding</keyword>
<protein>
    <submittedName>
        <fullName evidence="5">Helix-turn-helix domain-containing protein</fullName>
    </submittedName>
</protein>
<dbReference type="KEGG" id="pdec:H1Q58_08070"/>
<dbReference type="InterPro" id="IPR052359">
    <property type="entry name" value="HTH-type_reg/antitoxin"/>
</dbReference>
<dbReference type="Proteomes" id="UP000514716">
    <property type="component" value="Chromosome"/>
</dbReference>
<dbReference type="PROSITE" id="PS50943">
    <property type="entry name" value="HTH_CROC1"/>
    <property type="match status" value="1"/>
</dbReference>
<gene>
    <name evidence="5" type="ORF">H1Q58_08070</name>
</gene>
<evidence type="ECO:0000259" key="4">
    <source>
        <dbReference type="PROSITE" id="PS50943"/>
    </source>
</evidence>
<keyword evidence="1" id="KW-0805">Transcription regulation</keyword>
<dbReference type="PANTHER" id="PTHR36511">
    <property type="entry name" value="MERR FAMILY BACTERIAL REGULATORY PROTEIN"/>
    <property type="match status" value="1"/>
</dbReference>
<evidence type="ECO:0000256" key="1">
    <source>
        <dbReference type="ARBA" id="ARBA00023015"/>
    </source>
</evidence>
<dbReference type="Gene3D" id="1.10.260.40">
    <property type="entry name" value="lambda repressor-like DNA-binding domains"/>
    <property type="match status" value="1"/>
</dbReference>
<dbReference type="InterPro" id="IPR010982">
    <property type="entry name" value="Lambda_DNA-bd_dom_sf"/>
</dbReference>
<proteinExistence type="predicted"/>
<dbReference type="GO" id="GO:0003677">
    <property type="term" value="F:DNA binding"/>
    <property type="evidence" value="ECO:0007669"/>
    <property type="project" value="UniProtKB-KW"/>
</dbReference>
<dbReference type="CDD" id="cd00093">
    <property type="entry name" value="HTH_XRE"/>
    <property type="match status" value="1"/>
</dbReference>
<dbReference type="AlphaFoldDB" id="A0A7D7RG21"/>
<dbReference type="RefSeq" id="WP_182093351.1">
    <property type="nucleotide sequence ID" value="NZ_CP059540.1"/>
</dbReference>
<keyword evidence="6" id="KW-1185">Reference proteome</keyword>
<name>A0A7D7RG21_PLAMR</name>
<organism evidence="5 6">
    <name type="scientific">Planococcus maritimus</name>
    <dbReference type="NCBI Taxonomy" id="192421"/>
    <lineage>
        <taxon>Bacteria</taxon>
        <taxon>Bacillati</taxon>
        <taxon>Bacillota</taxon>
        <taxon>Bacilli</taxon>
        <taxon>Bacillales</taxon>
        <taxon>Caryophanaceae</taxon>
        <taxon>Planococcus</taxon>
    </lineage>
</organism>
<evidence type="ECO:0000256" key="3">
    <source>
        <dbReference type="ARBA" id="ARBA00023163"/>
    </source>
</evidence>
<dbReference type="SMART" id="SM00530">
    <property type="entry name" value="HTH_XRE"/>
    <property type="match status" value="1"/>
</dbReference>
<dbReference type="EMBL" id="CP059540">
    <property type="protein sequence ID" value="QMT18900.1"/>
    <property type="molecule type" value="Genomic_DNA"/>
</dbReference>
<sequence>MNEDQLFNELKTSLGQAIEYAEGNSTKARKKTVAIKELATFSAQEIKDLRLQMNLTQKSFAALMGVSTKTVEAWERGTNHPSGAARRLLEILKNEPHVAEDQQIVSV</sequence>
<dbReference type="SUPFAM" id="SSF47413">
    <property type="entry name" value="lambda repressor-like DNA-binding domains"/>
    <property type="match status" value="1"/>
</dbReference>
<accession>A0A7D7RG21</accession>
<evidence type="ECO:0000256" key="2">
    <source>
        <dbReference type="ARBA" id="ARBA00023125"/>
    </source>
</evidence>
<feature type="domain" description="HTH cro/C1-type" evidence="4">
    <location>
        <begin position="46"/>
        <end position="99"/>
    </location>
</feature>
<keyword evidence="3" id="KW-0804">Transcription</keyword>
<reference evidence="5 6" key="1">
    <citation type="submission" date="2020-07" db="EMBL/GenBank/DDBJ databases">
        <title>Screening of a cold-adapted Planococcus bacterium producing protease in traditional shrimp paste and protease identification by genome sequencing.</title>
        <authorList>
            <person name="Gao R."/>
            <person name="Leng W."/>
            <person name="Chu Q."/>
            <person name="Wu X."/>
            <person name="Liu H."/>
            <person name="Li X."/>
        </authorList>
    </citation>
    <scope>NUCLEOTIDE SEQUENCE [LARGE SCALE GENOMIC DNA]</scope>
    <source>
        <strain evidence="5 6">XJ11</strain>
    </source>
</reference>
<evidence type="ECO:0000313" key="6">
    <source>
        <dbReference type="Proteomes" id="UP000514716"/>
    </source>
</evidence>